<dbReference type="KEGG" id="chq:AQ619_03465"/>
<name>A0A0P0NWU8_9CAUL</name>
<evidence type="ECO:0000313" key="2">
    <source>
        <dbReference type="EMBL" id="ALL12489.1"/>
    </source>
</evidence>
<dbReference type="Gene3D" id="3.90.420.10">
    <property type="entry name" value="Oxidoreductase, molybdopterin-binding domain"/>
    <property type="match status" value="1"/>
</dbReference>
<feature type="signal peptide" evidence="1">
    <location>
        <begin position="1"/>
        <end position="20"/>
    </location>
</feature>
<dbReference type="SUPFAM" id="SSF56524">
    <property type="entry name" value="Oxidoreductase molybdopterin-binding domain"/>
    <property type="match status" value="1"/>
</dbReference>
<organism evidence="2 3">
    <name type="scientific">Caulobacter henricii</name>
    <dbReference type="NCBI Taxonomy" id="69395"/>
    <lineage>
        <taxon>Bacteria</taxon>
        <taxon>Pseudomonadati</taxon>
        <taxon>Pseudomonadota</taxon>
        <taxon>Alphaproteobacteria</taxon>
        <taxon>Caulobacterales</taxon>
        <taxon>Caulobacteraceae</taxon>
        <taxon>Caulobacter</taxon>
    </lineage>
</organism>
<feature type="chain" id="PRO_5006052433" evidence="1">
    <location>
        <begin position="21"/>
        <end position="163"/>
    </location>
</feature>
<sequence length="163" mass="17145">MRILLALTAAIAAIALPAAAAPEASGNLKVTVAGRDTIVLTPAEVKALPRGRTTIQVKGQPVVYEGAVLHDALLKAGVISGERLMGRYLNQIVILRAADGFTSILSLAETDPVYRANPVILADTVNGQGLDAREGPYRVVVDGDLRLSRSPRAVVSIEVRPAF</sequence>
<keyword evidence="1" id="KW-0732">Signal</keyword>
<dbReference type="OrthoDB" id="482420at2"/>
<dbReference type="STRING" id="69395.AQ619_03465"/>
<protein>
    <submittedName>
        <fullName evidence="2">Molybdopterin-dependent oxidoreductase</fullName>
    </submittedName>
</protein>
<reference evidence="2 3" key="1">
    <citation type="submission" date="2015-10" db="EMBL/GenBank/DDBJ databases">
        <title>Conservation of the essential genome among Caulobacter and Brevundimonas species.</title>
        <authorList>
            <person name="Scott D."/>
            <person name="Ely B."/>
        </authorList>
    </citation>
    <scope>NUCLEOTIDE SEQUENCE [LARGE SCALE GENOMIC DNA]</scope>
    <source>
        <strain evidence="2 3">CB4</strain>
    </source>
</reference>
<gene>
    <name evidence="2" type="ORF">AQ619_03465</name>
</gene>
<dbReference type="EMBL" id="CP013002">
    <property type="protein sequence ID" value="ALL12489.1"/>
    <property type="molecule type" value="Genomic_DNA"/>
</dbReference>
<dbReference type="Proteomes" id="UP000056905">
    <property type="component" value="Chromosome"/>
</dbReference>
<accession>A0A0P0NWU8</accession>
<keyword evidence="3" id="KW-1185">Reference proteome</keyword>
<proteinExistence type="predicted"/>
<evidence type="ECO:0000256" key="1">
    <source>
        <dbReference type="SAM" id="SignalP"/>
    </source>
</evidence>
<evidence type="ECO:0000313" key="3">
    <source>
        <dbReference type="Proteomes" id="UP000056905"/>
    </source>
</evidence>
<dbReference type="InterPro" id="IPR036374">
    <property type="entry name" value="OxRdtase_Mopterin-bd_sf"/>
</dbReference>
<dbReference type="RefSeq" id="WP_062144302.1">
    <property type="nucleotide sequence ID" value="NZ_CP013002.1"/>
</dbReference>
<dbReference type="AlphaFoldDB" id="A0A0P0NWU8"/>